<accession>A0A4R5DD43</accession>
<evidence type="ECO:0000256" key="1">
    <source>
        <dbReference type="ARBA" id="ARBA00004571"/>
    </source>
</evidence>
<dbReference type="Gene3D" id="2.40.170.20">
    <property type="entry name" value="TonB-dependent receptor, beta-barrel domain"/>
    <property type="match status" value="1"/>
</dbReference>
<name>A0A4R5DD43_9BACT</name>
<comment type="caution">
    <text evidence="9">The sequence shown here is derived from an EMBL/GenBank/DDBJ whole genome shotgun (WGS) entry which is preliminary data.</text>
</comment>
<dbReference type="Proteomes" id="UP000294850">
    <property type="component" value="Unassembled WGS sequence"/>
</dbReference>
<dbReference type="PROSITE" id="PS52016">
    <property type="entry name" value="TONB_DEPENDENT_REC_3"/>
    <property type="match status" value="1"/>
</dbReference>
<keyword evidence="2 7" id="KW-0813">Transport</keyword>
<evidence type="ECO:0000256" key="2">
    <source>
        <dbReference type="ARBA" id="ARBA00022448"/>
    </source>
</evidence>
<dbReference type="AlphaFoldDB" id="A0A4R5DD43"/>
<dbReference type="Pfam" id="PF13715">
    <property type="entry name" value="CarbopepD_reg_2"/>
    <property type="match status" value="1"/>
</dbReference>
<organism evidence="9 10">
    <name type="scientific">Dyadobacter psychrotolerans</name>
    <dbReference type="NCBI Taxonomy" id="2541721"/>
    <lineage>
        <taxon>Bacteria</taxon>
        <taxon>Pseudomonadati</taxon>
        <taxon>Bacteroidota</taxon>
        <taxon>Cytophagia</taxon>
        <taxon>Cytophagales</taxon>
        <taxon>Spirosomataceae</taxon>
        <taxon>Dyadobacter</taxon>
    </lineage>
</organism>
<reference evidence="9 10" key="1">
    <citation type="submission" date="2019-03" db="EMBL/GenBank/DDBJ databases">
        <title>Dyadobacter AR-3-6 sp. nov., isolated from arctic soil.</title>
        <authorList>
            <person name="Chaudhary D.K."/>
        </authorList>
    </citation>
    <scope>NUCLEOTIDE SEQUENCE [LARGE SCALE GENOMIC DNA]</scope>
    <source>
        <strain evidence="9 10">AR-3-6</strain>
    </source>
</reference>
<gene>
    <name evidence="9" type="ORF">E0F88_30210</name>
</gene>
<evidence type="ECO:0000256" key="3">
    <source>
        <dbReference type="ARBA" id="ARBA00022452"/>
    </source>
</evidence>
<dbReference type="NCBIfam" id="TIGR04057">
    <property type="entry name" value="SusC_RagA_signa"/>
    <property type="match status" value="1"/>
</dbReference>
<dbReference type="RefSeq" id="WP_131962069.1">
    <property type="nucleotide sequence ID" value="NZ_SMFL01000019.1"/>
</dbReference>
<evidence type="ECO:0000313" key="10">
    <source>
        <dbReference type="Proteomes" id="UP000294850"/>
    </source>
</evidence>
<evidence type="ECO:0000313" key="9">
    <source>
        <dbReference type="EMBL" id="TDE09564.1"/>
    </source>
</evidence>
<comment type="similarity">
    <text evidence="7">Belongs to the TonB-dependent receptor family.</text>
</comment>
<dbReference type="Gene3D" id="2.60.40.1120">
    <property type="entry name" value="Carboxypeptidase-like, regulatory domain"/>
    <property type="match status" value="1"/>
</dbReference>
<dbReference type="NCBIfam" id="TIGR04056">
    <property type="entry name" value="OMP_RagA_SusC"/>
    <property type="match status" value="1"/>
</dbReference>
<dbReference type="SUPFAM" id="SSF56935">
    <property type="entry name" value="Porins"/>
    <property type="match status" value="1"/>
</dbReference>
<dbReference type="GO" id="GO:0009279">
    <property type="term" value="C:cell outer membrane"/>
    <property type="evidence" value="ECO:0007669"/>
    <property type="project" value="UniProtKB-SubCell"/>
</dbReference>
<keyword evidence="3 7" id="KW-1134">Transmembrane beta strand</keyword>
<dbReference type="SUPFAM" id="SSF49464">
    <property type="entry name" value="Carboxypeptidase regulatory domain-like"/>
    <property type="match status" value="1"/>
</dbReference>
<keyword evidence="5 7" id="KW-0472">Membrane</keyword>
<dbReference type="InterPro" id="IPR023997">
    <property type="entry name" value="TonB-dep_OMP_SusC/RagA_CS"/>
</dbReference>
<sequence length="1069" mass="118131">MKTYYYLLWLLVFPVIGFGQSVTVRGKIISADTQIPLVGASVVHKSSHTGVSADSSGAFTMDLPAADPIVIVSFIGYTKKEIIMSAGQQVEIRLEPDQNQLGEVIVSSGYQQIPRERSTGSFVHVDNELLNRRVSTDVLSRLADVAPGLIFNRSGASKSGAQSAISIRGQSTLFAKEDPLIVVDNFPYTGDLGLINPNDVESITILKDAAAASIWGAQSGNGVIVITTKTGRFNQPVQVSFNSNITTGKRPDLYYLPVISSSDYIDIEQMLFSRGYYRSIENADAKTALTPVVELLIENRDGKITDQQLQNGIEAFKGRDVRSDLNKYLYRNSLSQQYSLSIKGGSANQRYFASAGFDKNLSTSVGNGVGRVTLNVNNTYALLKQKLEISTAIYYTSSKTDQNAINTSDLNLSAGNPIFPYARLADENGNAVSLPHLYRDKFIAESMGKGLLDWRYSPQQELRLGDNSISNAEYRINLNTQYKILPGLNAQVLYQYVSNNTERKDRQDKDSWYVRDLINRFSSVGADGAVIRPVPAGDILNLSSVSSASHNLRAQLNFSKDWKGISSLSMLAGAEVRQLNTMGNGSILYGYDDELATSVMVDYLANYTAFVNPTSKSNRIPYTASLSDLTDRYISYYANGAYTFKNRYTLSASSRLDQSNLFGVKTNQKGVPLYSTGLSWMISREGFYDVDWLAYLNLRMTYGYNGNIDKSLSAYTTAYYTEGIRSATGLPYATIANPPNPQLRWERTRMINFAVDFKTRNNIISGSFEYYLKKGLDLIGNAAFAPQTGISSFRGNTANSKGHGIDLNLHSRNLNGSLGWQTDFFLSYAADQVTKYLLKPTSIAGSYLGGSNLVPTEGKPLYAVYSYRWAGLDPANGDPIGYLNDETSKDYAAIKSATTLDQLNFHGTMRPLIFGAMRNTITFKQLSVSANISYRLGYYVRLPSVNYATILSGQGGHADYNKRWQNPGDELRTNVPSMPTTINVLRNEIYAYSSALVQKGDHVRLQDINVAYTLSKARFKNFPFQSAQIYLYANNLGLIYKKAKMDLDPDYILSPPAPKTLSAGVKVDF</sequence>
<dbReference type="Gene3D" id="2.170.130.10">
    <property type="entry name" value="TonB-dependent receptor, plug domain"/>
    <property type="match status" value="1"/>
</dbReference>
<comment type="subcellular location">
    <subcellularLocation>
        <location evidence="1 7">Cell outer membrane</location>
        <topology evidence="1 7">Multi-pass membrane protein</topology>
    </subcellularLocation>
</comment>
<dbReference type="InterPro" id="IPR012910">
    <property type="entry name" value="Plug_dom"/>
</dbReference>
<evidence type="ECO:0000256" key="7">
    <source>
        <dbReference type="PROSITE-ProRule" id="PRU01360"/>
    </source>
</evidence>
<proteinExistence type="inferred from homology"/>
<keyword evidence="4 7" id="KW-0812">Transmembrane</keyword>
<dbReference type="InterPro" id="IPR037066">
    <property type="entry name" value="Plug_dom_sf"/>
</dbReference>
<dbReference type="InterPro" id="IPR023996">
    <property type="entry name" value="TonB-dep_OMP_SusC/RagA"/>
</dbReference>
<evidence type="ECO:0000259" key="8">
    <source>
        <dbReference type="Pfam" id="PF07715"/>
    </source>
</evidence>
<evidence type="ECO:0000256" key="5">
    <source>
        <dbReference type="ARBA" id="ARBA00023136"/>
    </source>
</evidence>
<keyword evidence="6 7" id="KW-0998">Cell outer membrane</keyword>
<keyword evidence="10" id="KW-1185">Reference proteome</keyword>
<evidence type="ECO:0000256" key="6">
    <source>
        <dbReference type="ARBA" id="ARBA00023237"/>
    </source>
</evidence>
<dbReference type="InterPro" id="IPR036942">
    <property type="entry name" value="Beta-barrel_TonB_sf"/>
</dbReference>
<dbReference type="Pfam" id="PF07715">
    <property type="entry name" value="Plug"/>
    <property type="match status" value="1"/>
</dbReference>
<dbReference type="InterPro" id="IPR039426">
    <property type="entry name" value="TonB-dep_rcpt-like"/>
</dbReference>
<dbReference type="EMBL" id="SMFL01000019">
    <property type="protein sequence ID" value="TDE09564.1"/>
    <property type="molecule type" value="Genomic_DNA"/>
</dbReference>
<evidence type="ECO:0000256" key="4">
    <source>
        <dbReference type="ARBA" id="ARBA00022692"/>
    </source>
</evidence>
<dbReference type="InterPro" id="IPR008969">
    <property type="entry name" value="CarboxyPept-like_regulatory"/>
</dbReference>
<dbReference type="OrthoDB" id="9768177at2"/>
<feature type="domain" description="TonB-dependent receptor plug" evidence="8">
    <location>
        <begin position="117"/>
        <end position="223"/>
    </location>
</feature>
<protein>
    <submittedName>
        <fullName evidence="9">SusC/RagA family TonB-linked outer membrane protein</fullName>
    </submittedName>
</protein>